<evidence type="ECO:0000313" key="3">
    <source>
        <dbReference type="Proteomes" id="UP000297714"/>
    </source>
</evidence>
<keyword evidence="1" id="KW-0812">Transmembrane</keyword>
<dbReference type="EMBL" id="SRMQ01000032">
    <property type="protein sequence ID" value="TGJ75310.1"/>
    <property type="molecule type" value="Genomic_DNA"/>
</dbReference>
<feature type="transmembrane region" description="Helical" evidence="1">
    <location>
        <begin position="7"/>
        <end position="28"/>
    </location>
</feature>
<sequence>MTALIDVLIYLSIIGTAVLIFGTLLYGINRLIFKTHRMDADGARIHYNREYIRRRLGKAW</sequence>
<dbReference type="AlphaFoldDB" id="A0A4Z0Y8M7"/>
<reference evidence="2 3" key="1">
    <citation type="submission" date="2019-04" db="EMBL/GenBank/DDBJ databases">
        <authorList>
            <person name="Poehlein A."/>
            <person name="Bengelsdorf F.R."/>
            <person name="Duerre P."/>
            <person name="Daniel R."/>
        </authorList>
    </citation>
    <scope>NUCLEOTIDE SEQUENCE [LARGE SCALE GENOMIC DNA]</scope>
    <source>
        <strain evidence="2 3">BS-1</strain>
    </source>
</reference>
<keyword evidence="1" id="KW-1133">Transmembrane helix</keyword>
<dbReference type="Proteomes" id="UP000297714">
    <property type="component" value="Unassembled WGS sequence"/>
</dbReference>
<name>A0A4Z0Y8M7_9FIRM</name>
<proteinExistence type="predicted"/>
<evidence type="ECO:0000313" key="2">
    <source>
        <dbReference type="EMBL" id="TGJ75310.1"/>
    </source>
</evidence>
<gene>
    <name evidence="2" type="ORF">CAGA_25320</name>
</gene>
<keyword evidence="1" id="KW-0472">Membrane</keyword>
<accession>A0A4Z0Y8M7</accession>
<comment type="caution">
    <text evidence="2">The sequence shown here is derived from an EMBL/GenBank/DDBJ whole genome shotgun (WGS) entry which is preliminary data.</text>
</comment>
<keyword evidence="3" id="KW-1185">Reference proteome</keyword>
<protein>
    <submittedName>
        <fullName evidence="2">Uncharacterized protein</fullName>
    </submittedName>
</protein>
<dbReference type="RefSeq" id="WP_135661210.1">
    <property type="nucleotide sequence ID" value="NZ_SRMQ01000032.1"/>
</dbReference>
<organism evidence="2 3">
    <name type="scientific">Caproiciproducens galactitolivorans</name>
    <dbReference type="NCBI Taxonomy" id="642589"/>
    <lineage>
        <taxon>Bacteria</taxon>
        <taxon>Bacillati</taxon>
        <taxon>Bacillota</taxon>
        <taxon>Clostridia</taxon>
        <taxon>Eubacteriales</taxon>
        <taxon>Acutalibacteraceae</taxon>
        <taxon>Caproiciproducens</taxon>
    </lineage>
</organism>
<evidence type="ECO:0000256" key="1">
    <source>
        <dbReference type="SAM" id="Phobius"/>
    </source>
</evidence>